<dbReference type="GO" id="GO:0004888">
    <property type="term" value="F:transmembrane signaling receptor activity"/>
    <property type="evidence" value="ECO:0007669"/>
    <property type="project" value="InterPro"/>
</dbReference>
<dbReference type="Gene3D" id="1.10.287.950">
    <property type="entry name" value="Methyl-accepting chemotaxis protein"/>
    <property type="match status" value="1"/>
</dbReference>
<dbReference type="PRINTS" id="PR00260">
    <property type="entry name" value="CHEMTRNSDUCR"/>
</dbReference>
<dbReference type="GO" id="GO:0006935">
    <property type="term" value="P:chemotaxis"/>
    <property type="evidence" value="ECO:0007669"/>
    <property type="project" value="InterPro"/>
</dbReference>
<proteinExistence type="inferred from homology"/>
<evidence type="ECO:0000256" key="1">
    <source>
        <dbReference type="ARBA" id="ARBA00023224"/>
    </source>
</evidence>
<sequence>MRITKVFLIGFASVAAPGLLGSAWFAQNAWQRMDRAAEAYAATEVLRATMQAQTALAIESGDLNAAGSTRRADAAAMRRSSTQTDMSLANAARAAAAAGLDASTPREIAARQTALRERVAAVVAAPAAPADGNLARDIMAARDESVAQLGRLGAGAEQRIQDLQPAITPLIRMASQIMQARTLAGGRSLMINSVMDVATIPPETLEQLLITTGRIEQAFATTEQLSVGTGPEVAAALEALRSGFIARSEPRYRSWVRLIQARMAGATTPWPEDLQTFRAWSVPALASLMPARDAMLDQAVTRAEELRQVAQTQLIAALAVLLLALAAAAGGVAVVLRRVVSPVRELTDTVTRIAGGDLALEVPQRNRSDELGEMAGAVEVLRAASVERNAMAAAAAAEQEARAARGERLERLLKGFESETAGVLRGVAAAATELDATAAGMTSTAEDGATRAASVAAAAEQASANVQTVAASAEELGASIREVTRQVQTSATMARRAAETAGATDQTVRTLAEAASRIGDVVRLISDIAGQTNLLALNATIEAARAGEAGKGFAVVASEVKQLAAQTAKATEDIGAQISAIQQETGRTVEAIATIAQAIAELDSTTTQVAAAAEQQAAATQEIGRAVAEAANGTRDASRHAAGVREGAERTGGAAAELRSASAELARQAESLRGQVEHFLTDIRAA</sequence>
<dbReference type="InterPro" id="IPR003660">
    <property type="entry name" value="HAMP_dom"/>
</dbReference>
<dbReference type="EMBL" id="JAAEDL010000013">
    <property type="protein sequence ID" value="MBR0681692.1"/>
    <property type="molecule type" value="Genomic_DNA"/>
</dbReference>
<feature type="region of interest" description="Disordered" evidence="4">
    <location>
        <begin position="633"/>
        <end position="652"/>
    </location>
</feature>
<dbReference type="SMART" id="SM00283">
    <property type="entry name" value="MA"/>
    <property type="match status" value="1"/>
</dbReference>
<evidence type="ECO:0000256" key="2">
    <source>
        <dbReference type="ARBA" id="ARBA00029447"/>
    </source>
</evidence>
<protein>
    <submittedName>
        <fullName evidence="8">HAMP domain-containing protein</fullName>
    </submittedName>
</protein>
<dbReference type="GO" id="GO:0007165">
    <property type="term" value="P:signal transduction"/>
    <property type="evidence" value="ECO:0007669"/>
    <property type="project" value="UniProtKB-KW"/>
</dbReference>
<dbReference type="SUPFAM" id="SSF58104">
    <property type="entry name" value="Methyl-accepting chemotaxis protein (MCP) signaling domain"/>
    <property type="match status" value="1"/>
</dbReference>
<gene>
    <name evidence="8" type="ORF">GXW74_14450</name>
</gene>
<dbReference type="InterPro" id="IPR004090">
    <property type="entry name" value="Chemotax_Me-accpt_rcpt"/>
</dbReference>
<dbReference type="AlphaFoldDB" id="A0A9X9XDA6"/>
<accession>A0A9X9XDA6</accession>
<dbReference type="Gene3D" id="1.10.8.500">
    <property type="entry name" value="HAMP domain in histidine kinase"/>
    <property type="match status" value="1"/>
</dbReference>
<feature type="transmembrane region" description="Helical" evidence="5">
    <location>
        <begin position="314"/>
        <end position="336"/>
    </location>
</feature>
<feature type="domain" description="HAMP" evidence="7">
    <location>
        <begin position="337"/>
        <end position="390"/>
    </location>
</feature>
<keyword evidence="1 3" id="KW-0807">Transducer</keyword>
<evidence type="ECO:0000256" key="4">
    <source>
        <dbReference type="SAM" id="MobiDB-lite"/>
    </source>
</evidence>
<keyword evidence="5" id="KW-0812">Transmembrane</keyword>
<evidence type="ECO:0000313" key="9">
    <source>
        <dbReference type="Proteomes" id="UP001138709"/>
    </source>
</evidence>
<dbReference type="InterPro" id="IPR004089">
    <property type="entry name" value="MCPsignal_dom"/>
</dbReference>
<dbReference type="Proteomes" id="UP001138709">
    <property type="component" value="Unassembled WGS sequence"/>
</dbReference>
<dbReference type="PANTHER" id="PTHR32089:SF112">
    <property type="entry name" value="LYSOZYME-LIKE PROTEIN-RELATED"/>
    <property type="match status" value="1"/>
</dbReference>
<dbReference type="PROSITE" id="PS50111">
    <property type="entry name" value="CHEMOTAXIS_TRANSDUC_2"/>
    <property type="match status" value="1"/>
</dbReference>
<dbReference type="PANTHER" id="PTHR32089">
    <property type="entry name" value="METHYL-ACCEPTING CHEMOTAXIS PROTEIN MCPB"/>
    <property type="match status" value="1"/>
</dbReference>
<dbReference type="SMART" id="SM00304">
    <property type="entry name" value="HAMP"/>
    <property type="match status" value="1"/>
</dbReference>
<comment type="caution">
    <text evidence="8">The sequence shown here is derived from an EMBL/GenBank/DDBJ whole genome shotgun (WGS) entry which is preliminary data.</text>
</comment>
<keyword evidence="5" id="KW-1133">Transmembrane helix</keyword>
<dbReference type="Pfam" id="PF00672">
    <property type="entry name" value="HAMP"/>
    <property type="match status" value="1"/>
</dbReference>
<evidence type="ECO:0000256" key="5">
    <source>
        <dbReference type="SAM" id="Phobius"/>
    </source>
</evidence>
<evidence type="ECO:0000256" key="3">
    <source>
        <dbReference type="PROSITE-ProRule" id="PRU00284"/>
    </source>
</evidence>
<evidence type="ECO:0000259" key="6">
    <source>
        <dbReference type="PROSITE" id="PS50111"/>
    </source>
</evidence>
<keyword evidence="5" id="KW-0472">Membrane</keyword>
<dbReference type="RefSeq" id="WP_211847219.1">
    <property type="nucleotide sequence ID" value="NZ_JAAEDL010000013.1"/>
</dbReference>
<evidence type="ECO:0000313" key="8">
    <source>
        <dbReference type="EMBL" id="MBR0681692.1"/>
    </source>
</evidence>
<feature type="domain" description="Methyl-accepting transducer" evidence="6">
    <location>
        <begin position="430"/>
        <end position="666"/>
    </location>
</feature>
<organism evidence="8 9">
    <name type="scientific">Neoroseomonas eburnea</name>
    <dbReference type="NCBI Taxonomy" id="1346889"/>
    <lineage>
        <taxon>Bacteria</taxon>
        <taxon>Pseudomonadati</taxon>
        <taxon>Pseudomonadota</taxon>
        <taxon>Alphaproteobacteria</taxon>
        <taxon>Acetobacterales</taxon>
        <taxon>Acetobacteraceae</taxon>
        <taxon>Neoroseomonas</taxon>
    </lineage>
</organism>
<reference evidence="8" key="2">
    <citation type="journal article" date="2021" name="Syst. Appl. Microbiol.">
        <title>Roseomonas hellenica sp. nov., isolated from roots of wild-growing Alkanna tinctoria.</title>
        <authorList>
            <person name="Rat A."/>
            <person name="Naranjo H.D."/>
            <person name="Lebbe L."/>
            <person name="Cnockaert M."/>
            <person name="Krigas N."/>
            <person name="Grigoriadou K."/>
            <person name="Maloupa E."/>
            <person name="Willems A."/>
        </authorList>
    </citation>
    <scope>NUCLEOTIDE SEQUENCE</scope>
    <source>
        <strain evidence="8">LMG 31228</strain>
    </source>
</reference>
<dbReference type="Pfam" id="PF00015">
    <property type="entry name" value="MCPsignal"/>
    <property type="match status" value="1"/>
</dbReference>
<reference evidence="8" key="1">
    <citation type="submission" date="2020-01" db="EMBL/GenBank/DDBJ databases">
        <authorList>
            <person name="Rat A."/>
        </authorList>
    </citation>
    <scope>NUCLEOTIDE SEQUENCE</scope>
    <source>
        <strain evidence="8">LMG 31228</strain>
    </source>
</reference>
<dbReference type="GO" id="GO:0016020">
    <property type="term" value="C:membrane"/>
    <property type="evidence" value="ECO:0007669"/>
    <property type="project" value="InterPro"/>
</dbReference>
<keyword evidence="9" id="KW-1185">Reference proteome</keyword>
<comment type="similarity">
    <text evidence="2">Belongs to the methyl-accepting chemotaxis (MCP) protein family.</text>
</comment>
<dbReference type="PROSITE" id="PS50885">
    <property type="entry name" value="HAMP"/>
    <property type="match status" value="1"/>
</dbReference>
<name>A0A9X9XDA6_9PROT</name>
<evidence type="ECO:0000259" key="7">
    <source>
        <dbReference type="PROSITE" id="PS50885"/>
    </source>
</evidence>
<dbReference type="CDD" id="cd06225">
    <property type="entry name" value="HAMP"/>
    <property type="match status" value="1"/>
</dbReference>